<evidence type="ECO:0000313" key="2">
    <source>
        <dbReference type="EMBL" id="PVH96416.1"/>
    </source>
</evidence>
<evidence type="ECO:0000313" key="3">
    <source>
        <dbReference type="Proteomes" id="UP000244855"/>
    </source>
</evidence>
<protein>
    <submittedName>
        <fullName evidence="2">Uncharacterized protein</fullName>
    </submittedName>
</protein>
<feature type="region of interest" description="Disordered" evidence="1">
    <location>
        <begin position="94"/>
        <end position="125"/>
    </location>
</feature>
<feature type="region of interest" description="Disordered" evidence="1">
    <location>
        <begin position="536"/>
        <end position="559"/>
    </location>
</feature>
<organism evidence="2 3">
    <name type="scientific">Periconia macrospinosa</name>
    <dbReference type="NCBI Taxonomy" id="97972"/>
    <lineage>
        <taxon>Eukaryota</taxon>
        <taxon>Fungi</taxon>
        <taxon>Dikarya</taxon>
        <taxon>Ascomycota</taxon>
        <taxon>Pezizomycotina</taxon>
        <taxon>Dothideomycetes</taxon>
        <taxon>Pleosporomycetidae</taxon>
        <taxon>Pleosporales</taxon>
        <taxon>Massarineae</taxon>
        <taxon>Periconiaceae</taxon>
        <taxon>Periconia</taxon>
    </lineage>
</organism>
<feature type="region of interest" description="Disordered" evidence="1">
    <location>
        <begin position="692"/>
        <end position="717"/>
    </location>
</feature>
<dbReference type="Proteomes" id="UP000244855">
    <property type="component" value="Unassembled WGS sequence"/>
</dbReference>
<dbReference type="PANTHER" id="PTHR37540">
    <property type="entry name" value="TRANSCRIPTION FACTOR (ACR-2), PUTATIVE-RELATED-RELATED"/>
    <property type="match status" value="1"/>
</dbReference>
<sequence>MGSPRESNEAMSAPASTRMPLFITSSNASQQQPPLHPPISPLSNIHHEWTAPSTDQSNTSLSNNLLFITGTTPADFKSKKNMTRIRKKAMGSYLTREKNAGGAMRDYKQQSEKTTTDPWTSVRSHAKNVTLDGELSAESTHQHEDMAKPANSMTDVGDHASSSSSSFSSPPLPITTTVTELSRRTTTTKPESDKYKLNQVPAEFILPSAPIVIPMRNTPYLVYNSYAPGPFQSIGKPLDPFVTIYQASSPRVSVESLKHYCSRSFGTRAMGVHWIPAVVDSPHTFLSTLCIASAHLDAINGREIESVQTLALRQEVMHLIGQGLVNPQSRTNDSNIIALTQLIASEIVTGQEIALSFHEAGMEIMITQRGGLEQLGVKARIAPVVTWVMLESAVLQEKLPMATYANYAASHCTKTHPSTATIPESPLYCPRGEYETIKRASTGVTPRTLDLLKDVRMMIDLFLHETKQNRYNSLSLKNIHKKITEQYLSAAELRKTRPLTVNDWRYEAVRINAIIMSIAIIRRVPLSEALHAAAEIESTKSTPPTPLPTSEVAPLNARHDSPTTNYSTGSAYTADPLNFQSDIRSTTPTLSPQSTRSIALPLITPTTALLAHLKYALESSNLSQCWSEVGGVLLWIALTVGASSRQSDALLKKWYRALVVRVSIVLCFEHPEATLATLVRIGEVVQEVGNITPGSGGGVQENNKPSGQQRRNKRRRV</sequence>
<reference evidence="2 3" key="1">
    <citation type="journal article" date="2018" name="Sci. Rep.">
        <title>Comparative genomics provides insights into the lifestyle and reveals functional heterogeneity of dark septate endophytic fungi.</title>
        <authorList>
            <person name="Knapp D.G."/>
            <person name="Nemeth J.B."/>
            <person name="Barry K."/>
            <person name="Hainaut M."/>
            <person name="Henrissat B."/>
            <person name="Johnson J."/>
            <person name="Kuo A."/>
            <person name="Lim J.H.P."/>
            <person name="Lipzen A."/>
            <person name="Nolan M."/>
            <person name="Ohm R.A."/>
            <person name="Tamas L."/>
            <person name="Grigoriev I.V."/>
            <person name="Spatafora J.W."/>
            <person name="Nagy L.G."/>
            <person name="Kovacs G.M."/>
        </authorList>
    </citation>
    <scope>NUCLEOTIDE SEQUENCE [LARGE SCALE GENOMIC DNA]</scope>
    <source>
        <strain evidence="2 3">DSE2036</strain>
    </source>
</reference>
<accession>A0A2V1DE21</accession>
<dbReference type="OrthoDB" id="4159781at2759"/>
<dbReference type="AlphaFoldDB" id="A0A2V1DE21"/>
<proteinExistence type="predicted"/>
<gene>
    <name evidence="2" type="ORF">DM02DRAFT_119322</name>
</gene>
<keyword evidence="3" id="KW-1185">Reference proteome</keyword>
<feature type="region of interest" description="Disordered" evidence="1">
    <location>
        <begin position="137"/>
        <end position="194"/>
    </location>
</feature>
<feature type="compositionally biased region" description="Basic and acidic residues" evidence="1">
    <location>
        <begin position="95"/>
        <end position="115"/>
    </location>
</feature>
<feature type="compositionally biased region" description="Polar residues" evidence="1">
    <location>
        <begin position="700"/>
        <end position="709"/>
    </location>
</feature>
<dbReference type="EMBL" id="KZ805465">
    <property type="protein sequence ID" value="PVH96416.1"/>
    <property type="molecule type" value="Genomic_DNA"/>
</dbReference>
<dbReference type="STRING" id="97972.A0A2V1DE21"/>
<evidence type="ECO:0000256" key="1">
    <source>
        <dbReference type="SAM" id="MobiDB-lite"/>
    </source>
</evidence>
<dbReference type="PANTHER" id="PTHR37540:SF5">
    <property type="entry name" value="TRANSCRIPTION FACTOR DOMAIN-CONTAINING PROTEIN"/>
    <property type="match status" value="1"/>
</dbReference>
<feature type="compositionally biased region" description="Low complexity" evidence="1">
    <location>
        <begin position="161"/>
        <end position="188"/>
    </location>
</feature>
<name>A0A2V1DE21_9PLEO</name>